<evidence type="ECO:0000256" key="7">
    <source>
        <dbReference type="ARBA" id="ARBA00022490"/>
    </source>
</evidence>
<dbReference type="InterPro" id="IPR002495">
    <property type="entry name" value="Glyco_trans_8"/>
</dbReference>
<dbReference type="InterPro" id="IPR001478">
    <property type="entry name" value="PDZ"/>
</dbReference>
<dbReference type="Pfam" id="PF00651">
    <property type="entry name" value="BTB"/>
    <property type="match status" value="1"/>
</dbReference>
<evidence type="ECO:0000256" key="21">
    <source>
        <dbReference type="SAM" id="Phobius"/>
    </source>
</evidence>
<comment type="similarity">
    <text evidence="5">Belongs to the GIPC family.</text>
</comment>
<protein>
    <recommendedName>
        <fullName evidence="18">UDP-D-xylose:beta-D-glucoside alpha-1,3-D-xylosyltransferase</fullName>
        <ecNumber evidence="18">2.4.2.42</ecNumber>
    </recommendedName>
</protein>
<dbReference type="InterPro" id="IPR006652">
    <property type="entry name" value="Kelch_1"/>
</dbReference>
<evidence type="ECO:0000256" key="3">
    <source>
        <dbReference type="ARBA" id="ARBA00004906"/>
    </source>
</evidence>
<evidence type="ECO:0000259" key="22">
    <source>
        <dbReference type="PROSITE" id="PS50097"/>
    </source>
</evidence>
<dbReference type="SMART" id="SM00225">
    <property type="entry name" value="BTB"/>
    <property type="match status" value="1"/>
</dbReference>
<dbReference type="InterPro" id="IPR056814">
    <property type="entry name" value="GIPC1-3_GH1"/>
</dbReference>
<dbReference type="Pfam" id="PF25082">
    <property type="entry name" value="GIPC1_GH2"/>
    <property type="match status" value="1"/>
</dbReference>
<feature type="transmembrane region" description="Helical" evidence="21">
    <location>
        <begin position="995"/>
        <end position="1016"/>
    </location>
</feature>
<comment type="function">
    <text evidence="17">Glycosyltransferase which elongates the O-linked glucose attached to EGF-like repeats in the extracellular domain of Notch proteins by catalyzing the addition of xylose.</text>
</comment>
<evidence type="ECO:0000256" key="6">
    <source>
        <dbReference type="ARBA" id="ARBA00022441"/>
    </source>
</evidence>
<dbReference type="InterPro" id="IPR016024">
    <property type="entry name" value="ARM-type_fold"/>
</dbReference>
<feature type="region of interest" description="Disordered" evidence="20">
    <location>
        <begin position="1487"/>
        <end position="1557"/>
    </location>
</feature>
<dbReference type="InterPro" id="IPR051993">
    <property type="entry name" value="Glycosyltransferase_8"/>
</dbReference>
<keyword evidence="14 21" id="KW-1133">Transmembrane helix</keyword>
<dbReference type="InterPro" id="IPR011705">
    <property type="entry name" value="BACK"/>
</dbReference>
<dbReference type="InterPro" id="IPR036034">
    <property type="entry name" value="PDZ_sf"/>
</dbReference>
<dbReference type="Gene3D" id="1.25.40.420">
    <property type="match status" value="1"/>
</dbReference>
<keyword evidence="6" id="KW-0880">Kelch repeat</keyword>
<evidence type="ECO:0000259" key="23">
    <source>
        <dbReference type="PROSITE" id="PS50106"/>
    </source>
</evidence>
<evidence type="ECO:0000256" key="13">
    <source>
        <dbReference type="ARBA" id="ARBA00022968"/>
    </source>
</evidence>
<feature type="region of interest" description="Disordered" evidence="20">
    <location>
        <begin position="36"/>
        <end position="91"/>
    </location>
</feature>
<evidence type="ECO:0000256" key="18">
    <source>
        <dbReference type="ARBA" id="ARBA00038854"/>
    </source>
</evidence>
<dbReference type="InterPro" id="IPR015915">
    <property type="entry name" value="Kelch-typ_b-propeller"/>
</dbReference>
<accession>A0A4S2L9X1</accession>
<keyword evidence="9" id="KW-0808">Transferase</keyword>
<dbReference type="Gene3D" id="2.30.42.10">
    <property type="match status" value="1"/>
</dbReference>
<feature type="domain" description="PDZ" evidence="23">
    <location>
        <begin position="1633"/>
        <end position="1713"/>
    </location>
</feature>
<keyword evidence="10 21" id="KW-0812">Transmembrane</keyword>
<dbReference type="PANTHER" id="PTHR46012:SF2">
    <property type="entry name" value="IP22168P"/>
    <property type="match status" value="1"/>
</dbReference>
<dbReference type="InterPro" id="IPR011989">
    <property type="entry name" value="ARM-like"/>
</dbReference>
<dbReference type="Pfam" id="PF25083">
    <property type="entry name" value="GIPC1_GH1"/>
    <property type="match status" value="1"/>
</dbReference>
<dbReference type="EC" id="2.4.2.42" evidence="18"/>
<dbReference type="PROSITE" id="PS50106">
    <property type="entry name" value="PDZ"/>
    <property type="match status" value="1"/>
</dbReference>
<evidence type="ECO:0000256" key="2">
    <source>
        <dbReference type="ARBA" id="ARBA00004606"/>
    </source>
</evidence>
<dbReference type="SMART" id="SM00228">
    <property type="entry name" value="PDZ"/>
    <property type="match status" value="1"/>
</dbReference>
<dbReference type="Pfam" id="PF01344">
    <property type="entry name" value="Kelch_1"/>
    <property type="match status" value="2"/>
</dbReference>
<dbReference type="SUPFAM" id="SSF50156">
    <property type="entry name" value="PDZ domain-like"/>
    <property type="match status" value="1"/>
</dbReference>
<comment type="caution">
    <text evidence="24">The sequence shown here is derived from an EMBL/GenBank/DDBJ whole genome shotgun (WGS) entry which is preliminary data.</text>
</comment>
<organism evidence="24 25">
    <name type="scientific">Temnothorax longispinosus</name>
    <dbReference type="NCBI Taxonomy" id="300112"/>
    <lineage>
        <taxon>Eukaryota</taxon>
        <taxon>Metazoa</taxon>
        <taxon>Ecdysozoa</taxon>
        <taxon>Arthropoda</taxon>
        <taxon>Hexapoda</taxon>
        <taxon>Insecta</taxon>
        <taxon>Pterygota</taxon>
        <taxon>Neoptera</taxon>
        <taxon>Endopterygota</taxon>
        <taxon>Hymenoptera</taxon>
        <taxon>Apocrita</taxon>
        <taxon>Aculeata</taxon>
        <taxon>Formicoidea</taxon>
        <taxon>Formicidae</taxon>
        <taxon>Myrmicinae</taxon>
        <taxon>Temnothorax</taxon>
    </lineage>
</organism>
<dbReference type="GO" id="GO:0016266">
    <property type="term" value="P:protein O-linked glycosylation via N-acetyl-galactosamine"/>
    <property type="evidence" value="ECO:0007669"/>
    <property type="project" value="TreeGrafter"/>
</dbReference>
<dbReference type="Gene3D" id="3.90.550.10">
    <property type="entry name" value="Spore Coat Polysaccharide Biosynthesis Protein SpsA, Chain A"/>
    <property type="match status" value="1"/>
</dbReference>
<dbReference type="InterPro" id="IPR047098">
    <property type="entry name" value="KEAP1_BACK"/>
</dbReference>
<dbReference type="Pfam" id="PF00595">
    <property type="entry name" value="PDZ"/>
    <property type="match status" value="1"/>
</dbReference>
<evidence type="ECO:0000256" key="17">
    <source>
        <dbReference type="ARBA" id="ARBA00037301"/>
    </source>
</evidence>
<gene>
    <name evidence="24" type="ORF">DBV15_03202</name>
</gene>
<dbReference type="GO" id="GO:0005737">
    <property type="term" value="C:cytoplasm"/>
    <property type="evidence" value="ECO:0007669"/>
    <property type="project" value="UniProtKB-SubCell"/>
</dbReference>
<evidence type="ECO:0000256" key="9">
    <source>
        <dbReference type="ARBA" id="ARBA00022679"/>
    </source>
</evidence>
<evidence type="ECO:0000256" key="15">
    <source>
        <dbReference type="ARBA" id="ARBA00023136"/>
    </source>
</evidence>
<keyword evidence="16" id="KW-0325">Glycoprotein</keyword>
<dbReference type="SMART" id="SM00875">
    <property type="entry name" value="BACK"/>
    <property type="match status" value="1"/>
</dbReference>
<evidence type="ECO:0000256" key="11">
    <source>
        <dbReference type="ARBA" id="ARBA00022737"/>
    </source>
</evidence>
<dbReference type="Gene3D" id="2.120.10.80">
    <property type="entry name" value="Kelch-type beta propeller"/>
    <property type="match status" value="1"/>
</dbReference>
<evidence type="ECO:0000313" key="25">
    <source>
        <dbReference type="Proteomes" id="UP000310200"/>
    </source>
</evidence>
<comment type="catalytic activity">
    <reaction evidence="19">
        <text>3-O-(beta-D-glucosyl)-L-seryl-[EGF-like domain protein] + UDP-alpha-D-xylose = 3-O-[alpha-D-xylosyl-(1-&gt;3)-beta-D-glucosyl]-L-seryl-[EGF-like domain protein] + UDP + H(+)</text>
        <dbReference type="Rhea" id="RHEA:56064"/>
        <dbReference type="Rhea" id="RHEA-COMP:14610"/>
        <dbReference type="Rhea" id="RHEA-COMP:14611"/>
        <dbReference type="ChEBI" id="CHEBI:15378"/>
        <dbReference type="ChEBI" id="CHEBI:57632"/>
        <dbReference type="ChEBI" id="CHEBI:58223"/>
        <dbReference type="ChEBI" id="CHEBI:140575"/>
        <dbReference type="ChEBI" id="CHEBI:140576"/>
        <dbReference type="EC" id="2.4.2.42"/>
    </reaction>
</comment>
<dbReference type="Pfam" id="PF07707">
    <property type="entry name" value="BACK"/>
    <property type="match status" value="1"/>
</dbReference>
<dbReference type="Pfam" id="PF24681">
    <property type="entry name" value="Kelch_KLHDC2_KLHL20_DRC7"/>
    <property type="match status" value="1"/>
</dbReference>
<dbReference type="Pfam" id="PF01501">
    <property type="entry name" value="Glyco_transf_8"/>
    <property type="match status" value="1"/>
</dbReference>
<dbReference type="CDD" id="cd06707">
    <property type="entry name" value="PDZ_GIPC"/>
    <property type="match status" value="1"/>
</dbReference>
<feature type="non-terminal residue" evidence="24">
    <location>
        <position position="1835"/>
    </location>
</feature>
<comment type="subcellular location">
    <subcellularLocation>
        <location evidence="1">Cytoplasm</location>
    </subcellularLocation>
    <subcellularLocation>
        <location evidence="2">Membrane</location>
        <topology evidence="2">Single-pass type II membrane protein</topology>
    </subcellularLocation>
</comment>
<proteinExistence type="inferred from homology"/>
<keyword evidence="8" id="KW-0328">Glycosyltransferase</keyword>
<evidence type="ECO:0000256" key="10">
    <source>
        <dbReference type="ARBA" id="ARBA00022692"/>
    </source>
</evidence>
<keyword evidence="25" id="KW-1185">Reference proteome</keyword>
<reference evidence="24 25" key="1">
    <citation type="journal article" date="2019" name="Philos. Trans. R. Soc. Lond., B, Biol. Sci.">
        <title>Ant behaviour and brain gene expression of defending hosts depend on the ecological success of the intruding social parasite.</title>
        <authorList>
            <person name="Kaur R."/>
            <person name="Stoldt M."/>
            <person name="Jongepier E."/>
            <person name="Feldmeyer B."/>
            <person name="Menzel F."/>
            <person name="Bornberg-Bauer E."/>
            <person name="Foitzik S."/>
        </authorList>
    </citation>
    <scope>NUCLEOTIDE SEQUENCE [LARGE SCALE GENOMIC DNA]</scope>
    <source>
        <tissue evidence="24">Whole body</tissue>
    </source>
</reference>
<dbReference type="InterPro" id="IPR000210">
    <property type="entry name" value="BTB/POZ_dom"/>
</dbReference>
<dbReference type="Proteomes" id="UP000310200">
    <property type="component" value="Unassembled WGS sequence"/>
</dbReference>
<dbReference type="FunFam" id="1.25.40.420:FF:000001">
    <property type="entry name" value="Kelch-like family member 12"/>
    <property type="match status" value="1"/>
</dbReference>
<dbReference type="EMBL" id="QBLH01000159">
    <property type="protein sequence ID" value="TGZ57339.1"/>
    <property type="molecule type" value="Genomic_DNA"/>
</dbReference>
<dbReference type="PANTHER" id="PTHR46012">
    <property type="entry name" value="IP22168P"/>
    <property type="match status" value="1"/>
</dbReference>
<evidence type="ECO:0000256" key="16">
    <source>
        <dbReference type="ARBA" id="ARBA00023180"/>
    </source>
</evidence>
<dbReference type="SMART" id="SM01349">
    <property type="entry name" value="TOG"/>
    <property type="match status" value="1"/>
</dbReference>
<feature type="domain" description="BTB" evidence="22">
    <location>
        <begin position="130"/>
        <end position="197"/>
    </location>
</feature>
<dbReference type="InterPro" id="IPR034085">
    <property type="entry name" value="TOG"/>
</dbReference>
<name>A0A4S2L9X1_9HYME</name>
<dbReference type="STRING" id="300112.A0A4S2L9X1"/>
<evidence type="ECO:0000256" key="4">
    <source>
        <dbReference type="ARBA" id="ARBA00006351"/>
    </source>
</evidence>
<dbReference type="FunFam" id="2.30.42.10:FF:000097">
    <property type="entry name" value="PDZ domain-containing protein GIPC1 isoform 1"/>
    <property type="match status" value="1"/>
</dbReference>
<comment type="pathway">
    <text evidence="3">Protein modification; protein ubiquitination.</text>
</comment>
<sequence length="1835" mass="206330">MPMPLSAARTKVHRRIYGTNRDEAILRLRAAAAGAMERNGGEATANGRPTHGDTGDSSSVPHCQRKNEARGGSQPRGDAPLASGEETDWEGMLNTERTRGDLGDMTFCMANYLKETMKMMFMMRSHHMLTDVILEVGSELFHAHKVILAAASPYFKAMFTGGLKECEMTRVKLQGVCPTTMARLMYFMYTGQIRVTEITVCSLLSAATMFQVSNVIDACSVFLERQLDPTNAIGIANFAEQHGCHDLYHKANQFIVQHFNQICQEEEFLQLSAIQLVTLIRKDELNVQEEREVYNAVLKWVKYNEEARRPKMEHILHAVRCQYLTPNFLREQMKNCDVLKKVPACREYLAQIFKDLTLHKKPVVKERTPNTRRVIYIAGGFFKHSLDVLEGYNADEKTWTQHAKLIVPRSGLGGAFLKGMFYAVGGRHNSPGSRYDSDWVDRYNPMTDQWRPCSPMSVPRNRVGVAVMDGLLYAVGGSAGAEYHNSVECYDPDQDTWTSVKPMHVKRLGVGVAVVNRLLYAIGGFDGKDRLSSVECYHPENDEWTMVSSTKCVRSGSGVASLGQYIYVIGGYDGKSQLNSVERYDTEHDVWENVSSVTIARSALSVTILDGKLYAMGGYDGTTFLNIVEIYDPAQDQWVQGVPMTSGRSGHASAVSYYQCPIHCDHLDYNISLEKPPSYPKDVNPTANYENYVPILEGDCTETPEDFASPQETLKHAMQSLKQEQWQSSVSALIKLMHISRIQPELLDSNMPRIYRTLCSLLRNTRPHVVRTVCQVAMELYKTVQCTQRPEFDELASALLLKSTHTNKGIRNDAQRALDSMVSHLPPATCIRILTSEHGARLFVWNFERCLVVYSHKNPLIRATVSRLLYNIINIIGVECLSSNPNFKDTRRKIFTMCAKFLLDGNNETRNDAKKTLKAMMGHPDFDTLFYQDVDWKIISSIEKQLVSLKYSRIHSVRGPRCGQVTADVAQLIHVAILHGLKHRTRRRGDAMKSVYKLFLLCLILAALIILLNVTANFSNKVYDQPAASRERLALTRKSSPGGASASAGEVTICVVVCGDRLHEALTMLKSALVFASRPLQFVILAEQNLIPAFSEKLSEWRLISNKTFDFLVRPITFPDGSDVAMWKKLFKPCAAQRLFLPTVLNDTDAVLYVDTDTLFLAPPEKVWDEFRKMNASQLAALSPEHEDPNTGWYNRFAKHPYYGKLGVNSGVMLMNLTRMREFRWTEYVIPIHKEYRLKITWGDQDIINIIFHYHPEKLYVYSCRYNYRPDHCMYMSVCAEAEREGALVLHGSRGTFHSQKQPPFKAVYRAMQEYQLNTDPYDELLVPMRNYLAMEDKSNCGHVSKVFIIQPELHLAARAIVIEEDSRGSHLIVSIVTQRRAPGRHARGGPADVRRGPVRSVLSPLLSGYGGTRAREIGLARFSPVTPNVLPCPKEVPPVLKPNWKKQVEPVRIVYLREEIPEVALQICEKENFKFNIQNTTTRMPLFKMPRATPRSPVTEKAANGVQYHQPHHQHQAGSDNGHDSGASDNGGRTGNGAPPLLQREQTRSPPPRPSTLVFHCQLAHGSPTGLISDFSNVRELYQKIAERYDMPAEEILFCTLNTHKVDMTELLGGQIGVGDFIFAHKKGRPKEIELVKTDDALGLTITDNGAGYAFIKRIKEGSVIDRIKVIEVGDHIERIDSTSLVGRRHFEVARMLKDIPKGSTFTLRLVEPQKNGFGSIGPRGDLKKGKKAGYGSGKETLRFRADGSAQIVEQIDDAATIGVEKINAILESFMGISDTELATQIWELAEGKCNSIDFAEAIDNSDLEDFGFTDEFVIELWGAVTDARAGRHR</sequence>
<dbReference type="Gene3D" id="3.30.710.10">
    <property type="entry name" value="Potassium Channel Kv1.1, Chain A"/>
    <property type="match status" value="1"/>
</dbReference>
<keyword evidence="15 21" id="KW-0472">Membrane</keyword>
<evidence type="ECO:0000256" key="20">
    <source>
        <dbReference type="SAM" id="MobiDB-lite"/>
    </source>
</evidence>
<dbReference type="InterPro" id="IPR029044">
    <property type="entry name" value="Nucleotide-diphossugar_trans"/>
</dbReference>
<dbReference type="SMART" id="SM00612">
    <property type="entry name" value="Kelch"/>
    <property type="match status" value="6"/>
</dbReference>
<evidence type="ECO:0000256" key="8">
    <source>
        <dbReference type="ARBA" id="ARBA00022676"/>
    </source>
</evidence>
<dbReference type="InterPro" id="IPR055349">
    <property type="entry name" value="GH2_GIPC"/>
</dbReference>
<evidence type="ECO:0000256" key="1">
    <source>
        <dbReference type="ARBA" id="ARBA00004496"/>
    </source>
</evidence>
<keyword evidence="13" id="KW-0735">Signal-anchor</keyword>
<evidence type="ECO:0000256" key="14">
    <source>
        <dbReference type="ARBA" id="ARBA00022989"/>
    </source>
</evidence>
<dbReference type="GO" id="GO:0003779">
    <property type="term" value="F:actin binding"/>
    <property type="evidence" value="ECO:0007669"/>
    <property type="project" value="UniProtKB-KW"/>
</dbReference>
<keyword evidence="7" id="KW-0963">Cytoplasm</keyword>
<keyword evidence="12" id="KW-0833">Ubl conjugation pathway</keyword>
<dbReference type="SUPFAM" id="SSF117281">
    <property type="entry name" value="Kelch motif"/>
    <property type="match status" value="1"/>
</dbReference>
<keyword evidence="11" id="KW-0677">Repeat</keyword>
<evidence type="ECO:0000313" key="24">
    <source>
        <dbReference type="EMBL" id="TGZ57339.1"/>
    </source>
</evidence>
<feature type="transmembrane region" description="Helical" evidence="21">
    <location>
        <begin position="868"/>
        <end position="887"/>
    </location>
</feature>
<dbReference type="GO" id="GO:0016020">
    <property type="term" value="C:membrane"/>
    <property type="evidence" value="ECO:0007669"/>
    <property type="project" value="UniProtKB-SubCell"/>
</dbReference>
<evidence type="ECO:0000256" key="12">
    <source>
        <dbReference type="ARBA" id="ARBA00022786"/>
    </source>
</evidence>
<dbReference type="SUPFAM" id="SSF54695">
    <property type="entry name" value="POZ domain"/>
    <property type="match status" value="1"/>
</dbReference>
<dbReference type="PROSITE" id="PS50097">
    <property type="entry name" value="BTB"/>
    <property type="match status" value="1"/>
</dbReference>
<evidence type="ECO:0000256" key="19">
    <source>
        <dbReference type="ARBA" id="ARBA00049181"/>
    </source>
</evidence>
<dbReference type="GO" id="GO:0000226">
    <property type="term" value="P:microtubule cytoskeleton organization"/>
    <property type="evidence" value="ECO:0007669"/>
    <property type="project" value="UniProtKB-ARBA"/>
</dbReference>
<evidence type="ECO:0000256" key="5">
    <source>
        <dbReference type="ARBA" id="ARBA00009011"/>
    </source>
</evidence>
<dbReference type="CDD" id="cd21180">
    <property type="entry name" value="GH2_GIPC"/>
    <property type="match status" value="1"/>
</dbReference>
<dbReference type="SUPFAM" id="SSF53448">
    <property type="entry name" value="Nucleotide-diphospho-sugar transferases"/>
    <property type="match status" value="1"/>
</dbReference>
<dbReference type="FunFam" id="2.120.10.80:FF:000024">
    <property type="entry name" value="Kelch-like ECH-associated protein 1"/>
    <property type="match status" value="1"/>
</dbReference>
<dbReference type="CDD" id="cd18458">
    <property type="entry name" value="BACK_KLHL19_KEAP1"/>
    <property type="match status" value="1"/>
</dbReference>
<comment type="similarity">
    <text evidence="4">Belongs to the glycosyltransferase 8 family.</text>
</comment>
<dbReference type="InterPro" id="IPR011333">
    <property type="entry name" value="SKP1/BTB/POZ_sf"/>
</dbReference>
<dbReference type="Gene3D" id="1.25.10.10">
    <property type="entry name" value="Leucine-rich Repeat Variant"/>
    <property type="match status" value="1"/>
</dbReference>
<dbReference type="GO" id="GO:0140563">
    <property type="term" value="F:UDP-D-xylose:beta-D-glucoside alpha-1,3-D-xylosyltransferase activity"/>
    <property type="evidence" value="ECO:0007669"/>
    <property type="project" value="UniProtKB-EC"/>
</dbReference>
<dbReference type="SUPFAM" id="SSF48371">
    <property type="entry name" value="ARM repeat"/>
    <property type="match status" value="1"/>
</dbReference>